<comment type="caution">
    <text evidence="1">The sequence shown here is derived from an EMBL/GenBank/DDBJ whole genome shotgun (WGS) entry which is preliminary data.</text>
</comment>
<organism evidence="1 2">
    <name type="scientific">Neophaeococcomyces mojaviensis</name>
    <dbReference type="NCBI Taxonomy" id="3383035"/>
    <lineage>
        <taxon>Eukaryota</taxon>
        <taxon>Fungi</taxon>
        <taxon>Dikarya</taxon>
        <taxon>Ascomycota</taxon>
        <taxon>Pezizomycotina</taxon>
        <taxon>Eurotiomycetes</taxon>
        <taxon>Chaetothyriomycetidae</taxon>
        <taxon>Chaetothyriales</taxon>
        <taxon>Chaetothyriales incertae sedis</taxon>
        <taxon>Neophaeococcomyces</taxon>
    </lineage>
</organism>
<dbReference type="EMBL" id="JAPDRQ010000029">
    <property type="protein sequence ID" value="KAJ9660700.1"/>
    <property type="molecule type" value="Genomic_DNA"/>
</dbReference>
<evidence type="ECO:0000313" key="1">
    <source>
        <dbReference type="EMBL" id="KAJ9660700.1"/>
    </source>
</evidence>
<reference evidence="1" key="1">
    <citation type="submission" date="2022-10" db="EMBL/GenBank/DDBJ databases">
        <title>Culturing micro-colonial fungi from biological soil crusts in the Mojave desert and describing Neophaeococcomyces mojavensis, and introducing the new genera and species Taxawa tesnikishii.</title>
        <authorList>
            <person name="Kurbessoian T."/>
            <person name="Stajich J.E."/>
        </authorList>
    </citation>
    <scope>NUCLEOTIDE SEQUENCE</scope>
    <source>
        <strain evidence="1">JES_112</strain>
    </source>
</reference>
<gene>
    <name evidence="1" type="ORF">H2198_002443</name>
</gene>
<sequence>MKVQCLSCAPVLLAASGVHASVNATPQALNTSNVASIPNPGGPIHYYNATGDTPSYQLNSPDPVAITPLNSTSAVADAFYQELFGIANGTYFANNCSQCVAGAEVLHLAAITQPVSTFVQLLIRICEAVPAVQSSLYATSCAAAFGNTPSTSDPYSNGAAGLGAYYAQLFAKMSISTGDFNTYCYNVWNVCPAPAVVGIDESLYFSPKPASANTVPVPSGKNINALHLSDWHIDPRYDVGSESNCTDHLCCRPYSTNKYLHTNANNASVPASRFGSFICDSPADLALSSFQSMPSFFNMNNLSFSIFTGDIVSHDNDDQLSQAYVEYEEQITYQTFKAHLGNIPVYATLGNHDSFPEALNTQNGLNPGSSTSANAMSWNYQLLSSLWQNNSWIDATEAQYAATHYAAYAHTTAQGLRIISINTDFWYKANIFNYWNSTNPDTSGILKFLADELTACEARGQKAWIIGHVLSGYDGTNPLPNPTALFYSIVARFSPSTIAGIFFGHTHQQQFQIFYDFLPNSTYVRNGRTYRNTTMVDYSKPIQMAFIGPSIVPLTNLNAGYALYQVDSTTFQITGLQTYFANISQSLSWTTPVWQFEYDARTVYGSAATNQSGSAWPANAPLNATFWHGVTETMLKNSTLVQQYSLFETKSSVLTKNCTSAACARQKVCYIRSGSAALGRACPSS</sequence>
<dbReference type="Proteomes" id="UP001172386">
    <property type="component" value="Unassembled WGS sequence"/>
</dbReference>
<name>A0ACC3AEF0_9EURO</name>
<protein>
    <submittedName>
        <fullName evidence="1">Uncharacterized protein</fullName>
    </submittedName>
</protein>
<keyword evidence="2" id="KW-1185">Reference proteome</keyword>
<accession>A0ACC3AEF0</accession>
<evidence type="ECO:0000313" key="2">
    <source>
        <dbReference type="Proteomes" id="UP001172386"/>
    </source>
</evidence>
<proteinExistence type="predicted"/>